<evidence type="ECO:0000313" key="2">
    <source>
        <dbReference type="Proteomes" id="UP001152607"/>
    </source>
</evidence>
<dbReference type="EMBL" id="CAOQHR010000003">
    <property type="protein sequence ID" value="CAI6332550.1"/>
    <property type="molecule type" value="Genomic_DNA"/>
</dbReference>
<proteinExistence type="predicted"/>
<sequence>MFLCYDYTHGRSKHLNVHHPCQERHAASLVPRMYHCTYTWTLYLSHCLEWQEARHMNGHLTSVGGGTYNTIEQTGMNDTAAAAASFIVIIMHGRSQFPYSTQQCAMALQ</sequence>
<evidence type="ECO:0000313" key="1">
    <source>
        <dbReference type="EMBL" id="CAI6332550.1"/>
    </source>
</evidence>
<protein>
    <submittedName>
        <fullName evidence="1">Uncharacterized protein</fullName>
    </submittedName>
</protein>
<reference evidence="1" key="1">
    <citation type="submission" date="2023-01" db="EMBL/GenBank/DDBJ databases">
        <authorList>
            <person name="Van Ghelder C."/>
            <person name="Rancurel C."/>
        </authorList>
    </citation>
    <scope>NUCLEOTIDE SEQUENCE</scope>
    <source>
        <strain evidence="1">CNCM I-4278</strain>
    </source>
</reference>
<accession>A0A9W4UAW9</accession>
<dbReference type="Proteomes" id="UP001152607">
    <property type="component" value="Unassembled WGS sequence"/>
</dbReference>
<dbReference type="AlphaFoldDB" id="A0A9W4UAW9"/>
<organism evidence="1 2">
    <name type="scientific">Periconia digitata</name>
    <dbReference type="NCBI Taxonomy" id="1303443"/>
    <lineage>
        <taxon>Eukaryota</taxon>
        <taxon>Fungi</taxon>
        <taxon>Dikarya</taxon>
        <taxon>Ascomycota</taxon>
        <taxon>Pezizomycotina</taxon>
        <taxon>Dothideomycetes</taxon>
        <taxon>Pleosporomycetidae</taxon>
        <taxon>Pleosporales</taxon>
        <taxon>Massarineae</taxon>
        <taxon>Periconiaceae</taxon>
        <taxon>Periconia</taxon>
    </lineage>
</organism>
<name>A0A9W4UAW9_9PLEO</name>
<comment type="caution">
    <text evidence="1">The sequence shown here is derived from an EMBL/GenBank/DDBJ whole genome shotgun (WGS) entry which is preliminary data.</text>
</comment>
<gene>
    <name evidence="1" type="ORF">PDIGIT_LOCUS5575</name>
</gene>
<keyword evidence="2" id="KW-1185">Reference proteome</keyword>